<dbReference type="EMBL" id="CP021111">
    <property type="protein sequence ID" value="ARP93785.1"/>
    <property type="molecule type" value="Genomic_DNA"/>
</dbReference>
<dbReference type="SUPFAM" id="SSF56601">
    <property type="entry name" value="beta-lactamase/transpeptidase-like"/>
    <property type="match status" value="1"/>
</dbReference>
<dbReference type="GO" id="GO:0030655">
    <property type="term" value="P:beta-lactam antibiotic catabolic process"/>
    <property type="evidence" value="ECO:0007669"/>
    <property type="project" value="InterPro"/>
</dbReference>
<dbReference type="AlphaFoldDB" id="A0A1W6Z973"/>
<dbReference type="NCBIfam" id="NF033103">
    <property type="entry name" value="bla_class_A"/>
    <property type="match status" value="1"/>
</dbReference>
<dbReference type="EC" id="3.5.2.6" evidence="3"/>
<feature type="chain" id="PRO_5013094481" description="beta-lactamase" evidence="4">
    <location>
        <begin position="31"/>
        <end position="307"/>
    </location>
</feature>
<gene>
    <name evidence="6" type="ORF">CAL15_04945</name>
</gene>
<evidence type="ECO:0000259" key="5">
    <source>
        <dbReference type="Pfam" id="PF13354"/>
    </source>
</evidence>
<dbReference type="GO" id="GO:0008800">
    <property type="term" value="F:beta-lactamase activity"/>
    <property type="evidence" value="ECO:0007669"/>
    <property type="project" value="UniProtKB-EC"/>
</dbReference>
<dbReference type="KEGG" id="bgm:CAL15_04945"/>
<dbReference type="InterPro" id="IPR000871">
    <property type="entry name" value="Beta-lactam_class-A"/>
</dbReference>
<name>A0A1W6Z973_9BORD</name>
<dbReference type="STRING" id="463040.CAL15_04945"/>
<keyword evidence="7" id="KW-1185">Reference proteome</keyword>
<keyword evidence="4" id="KW-0732">Signal</keyword>
<feature type="domain" description="Beta-lactamase class A catalytic" evidence="5">
    <location>
        <begin position="64"/>
        <end position="281"/>
    </location>
</feature>
<evidence type="ECO:0000313" key="6">
    <source>
        <dbReference type="EMBL" id="ARP93785.1"/>
    </source>
</evidence>
<dbReference type="InterPro" id="IPR045155">
    <property type="entry name" value="Beta-lactam_cat"/>
</dbReference>
<organism evidence="6 7">
    <name type="scientific">Bordetella genomosp. 13</name>
    <dbReference type="NCBI Taxonomy" id="463040"/>
    <lineage>
        <taxon>Bacteria</taxon>
        <taxon>Pseudomonadati</taxon>
        <taxon>Pseudomonadota</taxon>
        <taxon>Betaproteobacteria</taxon>
        <taxon>Burkholderiales</taxon>
        <taxon>Alcaligenaceae</taxon>
        <taxon>Bordetella</taxon>
    </lineage>
</organism>
<evidence type="ECO:0000313" key="7">
    <source>
        <dbReference type="Proteomes" id="UP000194161"/>
    </source>
</evidence>
<accession>A0A1W6Z973</accession>
<dbReference type="PANTHER" id="PTHR35333:SF3">
    <property type="entry name" value="BETA-LACTAMASE-TYPE TRANSPEPTIDASE FOLD CONTAINING PROTEIN"/>
    <property type="match status" value="1"/>
</dbReference>
<comment type="similarity">
    <text evidence="2">Belongs to the class-A beta-lactamase family.</text>
</comment>
<dbReference type="GO" id="GO:0046677">
    <property type="term" value="P:response to antibiotic"/>
    <property type="evidence" value="ECO:0007669"/>
    <property type="project" value="InterPro"/>
</dbReference>
<sequence>MCAFTKESALIDRRTFMAAAVLAGAAPAWAYSQTNKKNRWTTEQLTALDQALADLEKQSRGRLGVALTDTATGQVASYRGDERFLMLSSFKTLAAAYVLARADRGEDQLTRRMPIAESDLVEYAPVTKQHVGPRGMTLAELCHATVTTSDNTAVNLMHRSYGGPQALTRFIRSLGDTVTRHDRYEPELNVPHPTEPMDTTSPHAMNRTLGALLFGKALKPESRELLQSWLLANTTGGKRLRAGLPADWKVGEKTGTYSRVGSNDAGFARAPGGSPIIVSVYLETTAIPMPERDRIIADVGRQVARLG</sequence>
<dbReference type="Gene3D" id="3.40.710.10">
    <property type="entry name" value="DD-peptidase/beta-lactamase superfamily"/>
    <property type="match status" value="1"/>
</dbReference>
<dbReference type="InterPro" id="IPR012338">
    <property type="entry name" value="Beta-lactam/transpept-like"/>
</dbReference>
<protein>
    <recommendedName>
        <fullName evidence="3">beta-lactamase</fullName>
        <ecNumber evidence="3">3.5.2.6</ecNumber>
    </recommendedName>
</protein>
<proteinExistence type="inferred from homology"/>
<evidence type="ECO:0000256" key="4">
    <source>
        <dbReference type="SAM" id="SignalP"/>
    </source>
</evidence>
<dbReference type="PRINTS" id="PR00118">
    <property type="entry name" value="BLACTAMASEA"/>
</dbReference>
<evidence type="ECO:0000256" key="3">
    <source>
        <dbReference type="ARBA" id="ARBA00012865"/>
    </source>
</evidence>
<dbReference type="PANTHER" id="PTHR35333">
    <property type="entry name" value="BETA-LACTAMASE"/>
    <property type="match status" value="1"/>
</dbReference>
<dbReference type="Pfam" id="PF13354">
    <property type="entry name" value="Beta-lactamase2"/>
    <property type="match status" value="1"/>
</dbReference>
<dbReference type="Proteomes" id="UP000194161">
    <property type="component" value="Chromosome"/>
</dbReference>
<feature type="signal peptide" evidence="4">
    <location>
        <begin position="1"/>
        <end position="30"/>
    </location>
</feature>
<evidence type="ECO:0000256" key="2">
    <source>
        <dbReference type="ARBA" id="ARBA00009009"/>
    </source>
</evidence>
<comment type="catalytic activity">
    <reaction evidence="1">
        <text>a beta-lactam + H2O = a substituted beta-amino acid</text>
        <dbReference type="Rhea" id="RHEA:20401"/>
        <dbReference type="ChEBI" id="CHEBI:15377"/>
        <dbReference type="ChEBI" id="CHEBI:35627"/>
        <dbReference type="ChEBI" id="CHEBI:140347"/>
        <dbReference type="EC" id="3.5.2.6"/>
    </reaction>
</comment>
<evidence type="ECO:0000256" key="1">
    <source>
        <dbReference type="ARBA" id="ARBA00001526"/>
    </source>
</evidence>
<reference evidence="6 7" key="1">
    <citation type="submission" date="2017-05" db="EMBL/GenBank/DDBJ databases">
        <title>Complete and WGS of Bordetella genogroups.</title>
        <authorList>
            <person name="Spilker T."/>
            <person name="LiPuma J."/>
        </authorList>
    </citation>
    <scope>NUCLEOTIDE SEQUENCE [LARGE SCALE GENOMIC DNA]</scope>
    <source>
        <strain evidence="6 7">AU7206</strain>
    </source>
</reference>